<dbReference type="InterPro" id="IPR001173">
    <property type="entry name" value="Glyco_trans_2-like"/>
</dbReference>
<dbReference type="AlphaFoldDB" id="A0A7T7JD52"/>
<dbReference type="Gene3D" id="3.20.20.80">
    <property type="entry name" value="Glycosidases"/>
    <property type="match status" value="1"/>
</dbReference>
<dbReference type="Pfam" id="PF00535">
    <property type="entry name" value="Glycos_transf_2"/>
    <property type="match status" value="1"/>
</dbReference>
<dbReference type="KEGG" id="soa:G3M56_005165"/>
<evidence type="ECO:0000313" key="2">
    <source>
        <dbReference type="EMBL" id="QQL45970.1"/>
    </source>
</evidence>
<name>A0A7T7JD52_9BACT</name>
<dbReference type="Gene3D" id="3.90.550.10">
    <property type="entry name" value="Spore Coat Polysaccharide Biosynthesis Protein SpsA, Chain A"/>
    <property type="match status" value="1"/>
</dbReference>
<sequence length="742" mass="82052">MSAPSLRSDASHCALEVRGKFLWCGGEKHFARMVTYGPFPDASCGEDGMLPPRDVVESDLRAVRGAGFNAVRLYEVPPEWFVEICGQLGLKVWFGVPWGWHLDFLSEREDRRHLLAEGREQLQRAVRRYAGSPVIGGIFVANEVPVDLVRWMGWRNVRRALEEMIDLAKAIDPERLLTYANYPPTEWIAPRNADVFAINVYLHERGAYEGYLQHAHLLAGDRPVLVSEAGADVPREGESFQAEMMRWAYQSAADVGACGVCWFAWSGDWRAPDGGRNDDWDFGLVAADGTERQALRDAREWLEQCDGLPQWESDNSVSVAVVVCTRNGGERIARCLEALLASRRPADEIVVVDDGSTDDTAAEVRRFPSVKLVSIEPSGLSAARNRGAEETSADWIAYTDDDCQADPDWIGALVRHVSRRECGALGGPNVPPLSEAGGGRQWILDHAPGTANAVMMDDLRAEHLPGCNLVVRRDAFEAIGGFRRQYVTAGDDVDLCWRLIDAGFELHYVPSAMVWHERRPSLRKYLKQQVGYGRAEALLARDWAARVGSGGARWDGVVYGASGLAFDPAGVYGGAFASPGFPVLLAGNAPWDGAADIHVAGWLPQRWQMVARWMFKWQRWARAYGRWRGGLRMTVPYVVRGRSSELVELCDVLWVELSAGVCREEWLRGVVAELRSLGWVVEPDDGGQHWDLEVSVGSGRAPVQILTVAEVDGASGLNQVGVRIDGRDVEAVERVRAAVRAL</sequence>
<evidence type="ECO:0000259" key="1">
    <source>
        <dbReference type="Pfam" id="PF00535"/>
    </source>
</evidence>
<dbReference type="InterPro" id="IPR017853">
    <property type="entry name" value="GH"/>
</dbReference>
<organism evidence="2 3">
    <name type="scientific">Sulfuriroseicoccus oceanibius</name>
    <dbReference type="NCBI Taxonomy" id="2707525"/>
    <lineage>
        <taxon>Bacteria</taxon>
        <taxon>Pseudomonadati</taxon>
        <taxon>Verrucomicrobiota</taxon>
        <taxon>Verrucomicrobiia</taxon>
        <taxon>Verrucomicrobiales</taxon>
        <taxon>Verrucomicrobiaceae</taxon>
        <taxon>Sulfuriroseicoccus</taxon>
    </lineage>
</organism>
<keyword evidence="3" id="KW-1185">Reference proteome</keyword>
<dbReference type="EMBL" id="CP066776">
    <property type="protein sequence ID" value="QQL45970.1"/>
    <property type="molecule type" value="Genomic_DNA"/>
</dbReference>
<keyword evidence="2" id="KW-0808">Transferase</keyword>
<dbReference type="InterPro" id="IPR050834">
    <property type="entry name" value="Glycosyltransf_2"/>
</dbReference>
<dbReference type="SUPFAM" id="SSF53448">
    <property type="entry name" value="Nucleotide-diphospho-sugar transferases"/>
    <property type="match status" value="1"/>
</dbReference>
<dbReference type="PANTHER" id="PTHR43685:SF3">
    <property type="entry name" value="SLR2126 PROTEIN"/>
    <property type="match status" value="1"/>
</dbReference>
<dbReference type="Proteomes" id="UP000475117">
    <property type="component" value="Chromosome"/>
</dbReference>
<accession>A0A7T7JD52</accession>
<protein>
    <submittedName>
        <fullName evidence="2">Glycosyltransferase</fullName>
    </submittedName>
</protein>
<dbReference type="RefSeq" id="WP_164364145.1">
    <property type="nucleotide sequence ID" value="NZ_CP066776.1"/>
</dbReference>
<feature type="domain" description="Glycosyltransferase 2-like" evidence="1">
    <location>
        <begin position="321"/>
        <end position="479"/>
    </location>
</feature>
<proteinExistence type="predicted"/>
<dbReference type="GO" id="GO:0016740">
    <property type="term" value="F:transferase activity"/>
    <property type="evidence" value="ECO:0007669"/>
    <property type="project" value="UniProtKB-KW"/>
</dbReference>
<reference evidence="2 3" key="1">
    <citation type="submission" date="2020-12" db="EMBL/GenBank/DDBJ databases">
        <title>Sulforoseuscoccus oceanibium gen. nov., sp. nov., a representative of the phylum Verrucomicrobia with special cytoplasmic membrane, and proposal of Sulforoseuscoccusaceae fam. nov.</title>
        <authorList>
            <person name="Xi F."/>
        </authorList>
    </citation>
    <scope>NUCLEOTIDE SEQUENCE [LARGE SCALE GENOMIC DNA]</scope>
    <source>
        <strain evidence="2 3">T37</strain>
    </source>
</reference>
<evidence type="ECO:0000313" key="3">
    <source>
        <dbReference type="Proteomes" id="UP000475117"/>
    </source>
</evidence>
<gene>
    <name evidence="2" type="ORF">G3M56_005165</name>
</gene>
<dbReference type="InterPro" id="IPR029044">
    <property type="entry name" value="Nucleotide-diphossugar_trans"/>
</dbReference>
<dbReference type="SUPFAM" id="SSF51445">
    <property type="entry name" value="(Trans)glycosidases"/>
    <property type="match status" value="1"/>
</dbReference>
<dbReference type="PANTHER" id="PTHR43685">
    <property type="entry name" value="GLYCOSYLTRANSFERASE"/>
    <property type="match status" value="1"/>
</dbReference>